<evidence type="ECO:0000256" key="6">
    <source>
        <dbReference type="ARBA" id="ARBA00023004"/>
    </source>
</evidence>
<name>A0A286UVB4_9AGAM</name>
<proteinExistence type="inferred from homology"/>
<dbReference type="PANTHER" id="PTHR12743">
    <property type="entry name" value="CYTOCHROME C1 HEME LYASE"/>
    <property type="match status" value="1"/>
</dbReference>
<comment type="similarity">
    <text evidence="2 10">Belongs to the cytochrome c-type heme lyase family.</text>
</comment>
<feature type="compositionally biased region" description="Low complexity" evidence="11">
    <location>
        <begin position="9"/>
        <end position="38"/>
    </location>
</feature>
<keyword evidence="3 10" id="KW-0349">Heme</keyword>
<dbReference type="AlphaFoldDB" id="A0A286UVB4"/>
<dbReference type="FunCoup" id="A0A286UVB4">
    <property type="interactions" value="259"/>
</dbReference>
<organism evidence="12 13">
    <name type="scientific">Pyrrhoderma noxium</name>
    <dbReference type="NCBI Taxonomy" id="2282107"/>
    <lineage>
        <taxon>Eukaryota</taxon>
        <taxon>Fungi</taxon>
        <taxon>Dikarya</taxon>
        <taxon>Basidiomycota</taxon>
        <taxon>Agaricomycotina</taxon>
        <taxon>Agaricomycetes</taxon>
        <taxon>Hymenochaetales</taxon>
        <taxon>Hymenochaetaceae</taxon>
        <taxon>Pyrrhoderma</taxon>
    </lineage>
</organism>
<dbReference type="OrthoDB" id="4243at2759"/>
<keyword evidence="8 10" id="KW-0472">Membrane</keyword>
<reference evidence="12 13" key="1">
    <citation type="journal article" date="2017" name="Mol. Ecol.">
        <title>Comparative and population genomic landscape of Phellinus noxius: A hypervariable fungus causing root rot in trees.</title>
        <authorList>
            <person name="Chung C.L."/>
            <person name="Lee T.J."/>
            <person name="Akiba M."/>
            <person name="Lee H.H."/>
            <person name="Kuo T.H."/>
            <person name="Liu D."/>
            <person name="Ke H.M."/>
            <person name="Yokoi T."/>
            <person name="Roa M.B."/>
            <person name="Lu M.J."/>
            <person name="Chang Y.Y."/>
            <person name="Ann P.J."/>
            <person name="Tsai J.N."/>
            <person name="Chen C.Y."/>
            <person name="Tzean S.S."/>
            <person name="Ota Y."/>
            <person name="Hattori T."/>
            <person name="Sahashi N."/>
            <person name="Liou R.F."/>
            <person name="Kikuchi T."/>
            <person name="Tsai I.J."/>
        </authorList>
    </citation>
    <scope>NUCLEOTIDE SEQUENCE [LARGE SCALE GENOMIC DNA]</scope>
    <source>
        <strain evidence="12 13">FFPRI411160</strain>
    </source>
</reference>
<evidence type="ECO:0000256" key="5">
    <source>
        <dbReference type="ARBA" id="ARBA00022792"/>
    </source>
</evidence>
<evidence type="ECO:0000256" key="4">
    <source>
        <dbReference type="ARBA" id="ARBA00022723"/>
    </source>
</evidence>
<dbReference type="InParanoid" id="A0A286UVB4"/>
<dbReference type="EMBL" id="NBII01000001">
    <property type="protein sequence ID" value="PAV23550.1"/>
    <property type="molecule type" value="Genomic_DNA"/>
</dbReference>
<dbReference type="PROSITE" id="PS00822">
    <property type="entry name" value="CYTO_HEME_LYASE_2"/>
    <property type="match status" value="1"/>
</dbReference>
<feature type="region of interest" description="Disordered" evidence="11">
    <location>
        <begin position="1"/>
        <end position="67"/>
    </location>
</feature>
<evidence type="ECO:0000256" key="7">
    <source>
        <dbReference type="ARBA" id="ARBA00023128"/>
    </source>
</evidence>
<sequence>MAQCPVDHSALGSSSSASSSSCPSASSSATAAGGSTSGDRCPVDHGSFVHSATSESGGAGADKCPVEHGARSTWGGLLGSSSSSSASSSASASVSASASSSSSTSLLGHLPTAREISSIPRADGEKWVYPSEAQFFAAMERKQHNPRAQDMRVVVPIHNAVNERAWGEVLNWERGWGGDKCGGVKLVSFKGRPKDRTPKAWLKTLLGYQAPFDRHDWVVDRCGTRMRYVLDFYTGKSPIAGNLAFYIDARPALDNWEGVKMRTTRFLERWVGPMPWFSGSREVPAKTSP</sequence>
<gene>
    <name evidence="12" type="ORF">PNOK_0061800</name>
</gene>
<evidence type="ECO:0000256" key="9">
    <source>
        <dbReference type="ARBA" id="ARBA00023239"/>
    </source>
</evidence>
<evidence type="ECO:0000256" key="2">
    <source>
        <dbReference type="ARBA" id="ARBA00007255"/>
    </source>
</evidence>
<keyword evidence="7 10" id="KW-0496">Mitochondrion</keyword>
<evidence type="ECO:0000256" key="1">
    <source>
        <dbReference type="ARBA" id="ARBA00004273"/>
    </source>
</evidence>
<dbReference type="EC" id="4.4.1.17" evidence="10"/>
<dbReference type="Proteomes" id="UP000217199">
    <property type="component" value="Unassembled WGS sequence"/>
</dbReference>
<comment type="subcellular location">
    <subcellularLocation>
        <location evidence="1 10">Mitochondrion inner membrane</location>
    </subcellularLocation>
</comment>
<evidence type="ECO:0000256" key="8">
    <source>
        <dbReference type="ARBA" id="ARBA00023136"/>
    </source>
</evidence>
<dbReference type="PANTHER" id="PTHR12743:SF0">
    <property type="entry name" value="HOLOCYTOCHROME C-TYPE SYNTHASE"/>
    <property type="match status" value="1"/>
</dbReference>
<evidence type="ECO:0000256" key="3">
    <source>
        <dbReference type="ARBA" id="ARBA00022617"/>
    </source>
</evidence>
<evidence type="ECO:0000313" key="12">
    <source>
        <dbReference type="EMBL" id="PAV23550.1"/>
    </source>
</evidence>
<dbReference type="GO" id="GO:0046872">
    <property type="term" value="F:metal ion binding"/>
    <property type="evidence" value="ECO:0007669"/>
    <property type="project" value="UniProtKB-KW"/>
</dbReference>
<accession>A0A286UVB4</accession>
<comment type="function">
    <text evidence="10">Lyase that catalyzes the covalent linking of the heme group to the cytochrome C apoprotein to produce the mature functional cytochrome.</text>
</comment>
<evidence type="ECO:0000256" key="11">
    <source>
        <dbReference type="SAM" id="MobiDB-lite"/>
    </source>
</evidence>
<dbReference type="GO" id="GO:0004408">
    <property type="term" value="F:holocytochrome-c synthase activity"/>
    <property type="evidence" value="ECO:0007669"/>
    <property type="project" value="UniProtKB-EC"/>
</dbReference>
<keyword evidence="6 10" id="KW-0408">Iron</keyword>
<keyword evidence="5 10" id="KW-0999">Mitochondrion inner membrane</keyword>
<keyword evidence="4 10" id="KW-0479">Metal-binding</keyword>
<keyword evidence="9 10" id="KW-0456">Lyase</keyword>
<comment type="caution">
    <text evidence="12">The sequence shown here is derived from an EMBL/GenBank/DDBJ whole genome shotgun (WGS) entry which is preliminary data.</text>
</comment>
<keyword evidence="13" id="KW-1185">Reference proteome</keyword>
<dbReference type="GO" id="GO:0005743">
    <property type="term" value="C:mitochondrial inner membrane"/>
    <property type="evidence" value="ECO:0007669"/>
    <property type="project" value="UniProtKB-SubCell"/>
</dbReference>
<evidence type="ECO:0000256" key="10">
    <source>
        <dbReference type="RuleBase" id="RU363130"/>
    </source>
</evidence>
<dbReference type="InterPro" id="IPR000511">
    <property type="entry name" value="Holocyt_c/c1_synthase"/>
</dbReference>
<dbReference type="STRING" id="2282107.A0A286UVB4"/>
<comment type="catalytic activity">
    <reaction evidence="10">
        <text>holo-[cytochrome c] = apo-[cytochrome c] + heme b</text>
        <dbReference type="Rhea" id="RHEA:22648"/>
        <dbReference type="Rhea" id="RHEA-COMP:10725"/>
        <dbReference type="Rhea" id="RHEA-COMP:10726"/>
        <dbReference type="ChEBI" id="CHEBI:29950"/>
        <dbReference type="ChEBI" id="CHEBI:60344"/>
        <dbReference type="ChEBI" id="CHEBI:83739"/>
        <dbReference type="EC" id="4.4.1.17"/>
    </reaction>
</comment>
<protein>
    <recommendedName>
        <fullName evidence="10">Holocytochrome c-type synthase</fullName>
        <ecNumber evidence="10">4.4.1.17</ecNumber>
    </recommendedName>
</protein>
<dbReference type="Pfam" id="PF01265">
    <property type="entry name" value="Cyto_heme_lyase"/>
    <property type="match status" value="1"/>
</dbReference>
<evidence type="ECO:0000313" key="13">
    <source>
        <dbReference type="Proteomes" id="UP000217199"/>
    </source>
</evidence>